<evidence type="ECO:0000313" key="3">
    <source>
        <dbReference type="Proteomes" id="UP000824890"/>
    </source>
</evidence>
<accession>A0ABQ8BH01</accession>
<dbReference type="Proteomes" id="UP000824890">
    <property type="component" value="Unassembled WGS sequence"/>
</dbReference>
<gene>
    <name evidence="2" type="ORF">HID58_043568</name>
</gene>
<proteinExistence type="predicted"/>
<evidence type="ECO:0000256" key="1">
    <source>
        <dbReference type="SAM" id="Phobius"/>
    </source>
</evidence>
<name>A0ABQ8BH01_BRANA</name>
<evidence type="ECO:0000313" key="2">
    <source>
        <dbReference type="EMBL" id="KAH0904065.1"/>
    </source>
</evidence>
<organism evidence="2 3">
    <name type="scientific">Brassica napus</name>
    <name type="common">Rape</name>
    <dbReference type="NCBI Taxonomy" id="3708"/>
    <lineage>
        <taxon>Eukaryota</taxon>
        <taxon>Viridiplantae</taxon>
        <taxon>Streptophyta</taxon>
        <taxon>Embryophyta</taxon>
        <taxon>Tracheophyta</taxon>
        <taxon>Spermatophyta</taxon>
        <taxon>Magnoliopsida</taxon>
        <taxon>eudicotyledons</taxon>
        <taxon>Gunneridae</taxon>
        <taxon>Pentapetalae</taxon>
        <taxon>rosids</taxon>
        <taxon>malvids</taxon>
        <taxon>Brassicales</taxon>
        <taxon>Brassicaceae</taxon>
        <taxon>Brassiceae</taxon>
        <taxon>Brassica</taxon>
    </lineage>
</organism>
<feature type="transmembrane region" description="Helical" evidence="1">
    <location>
        <begin position="160"/>
        <end position="179"/>
    </location>
</feature>
<keyword evidence="3" id="KW-1185">Reference proteome</keyword>
<dbReference type="EMBL" id="JAGKQM010000011">
    <property type="protein sequence ID" value="KAH0904065.1"/>
    <property type="molecule type" value="Genomic_DNA"/>
</dbReference>
<sequence>MAHPTAAQSAAAFLHLPVEDEIWGRNGGGQRSDGNCDLVPWANKFVTIASMHCKLLILGSDTASYMRSLPMQPKPTWRCCETWLLKAEAKLVMAQGIKVVQLEIVVPKIGIEKWNKKLDMSRVCNECTMAEDGPVVFICKEDGNVSISISSLTLFTFKMVWLQFYVISPLTELLVVYLMNKQTKSK</sequence>
<keyword evidence="1" id="KW-0812">Transmembrane</keyword>
<keyword evidence="1" id="KW-1133">Transmembrane helix</keyword>
<reference evidence="2 3" key="1">
    <citation type="submission" date="2021-05" db="EMBL/GenBank/DDBJ databases">
        <title>Genome Assembly of Synthetic Allotetraploid Brassica napus Reveals Homoeologous Exchanges between Subgenomes.</title>
        <authorList>
            <person name="Davis J.T."/>
        </authorList>
    </citation>
    <scope>NUCLEOTIDE SEQUENCE [LARGE SCALE GENOMIC DNA]</scope>
    <source>
        <strain evidence="3">cv. Da-Ae</strain>
        <tissue evidence="2">Seedling</tissue>
    </source>
</reference>
<keyword evidence="1" id="KW-0472">Membrane</keyword>
<protein>
    <submittedName>
        <fullName evidence="2">Uncharacterized protein</fullName>
    </submittedName>
</protein>
<comment type="caution">
    <text evidence="2">The sequence shown here is derived from an EMBL/GenBank/DDBJ whole genome shotgun (WGS) entry which is preliminary data.</text>
</comment>